<evidence type="ECO:0000313" key="2">
    <source>
        <dbReference type="Proteomes" id="UP000814140"/>
    </source>
</evidence>
<protein>
    <submittedName>
        <fullName evidence="1">Uncharacterized protein</fullName>
    </submittedName>
</protein>
<reference evidence="1" key="1">
    <citation type="submission" date="2021-03" db="EMBL/GenBank/DDBJ databases">
        <authorList>
            <consortium name="DOE Joint Genome Institute"/>
            <person name="Ahrendt S."/>
            <person name="Looney B.P."/>
            <person name="Miyauchi S."/>
            <person name="Morin E."/>
            <person name="Drula E."/>
            <person name="Courty P.E."/>
            <person name="Chicoki N."/>
            <person name="Fauchery L."/>
            <person name="Kohler A."/>
            <person name="Kuo A."/>
            <person name="Labutti K."/>
            <person name="Pangilinan J."/>
            <person name="Lipzen A."/>
            <person name="Riley R."/>
            <person name="Andreopoulos W."/>
            <person name="He G."/>
            <person name="Johnson J."/>
            <person name="Barry K.W."/>
            <person name="Grigoriev I.V."/>
            <person name="Nagy L."/>
            <person name="Hibbett D."/>
            <person name="Henrissat B."/>
            <person name="Matheny P.B."/>
            <person name="Labbe J."/>
            <person name="Martin F."/>
        </authorList>
    </citation>
    <scope>NUCLEOTIDE SEQUENCE</scope>
    <source>
        <strain evidence="1">HHB10654</strain>
    </source>
</reference>
<accession>A0ACB8TK85</accession>
<dbReference type="Proteomes" id="UP000814140">
    <property type="component" value="Unassembled WGS sequence"/>
</dbReference>
<proteinExistence type="predicted"/>
<sequence>MSRPMHQRTHPIRTVKPARTRTHRPVYIHASRNYQLDPHLTRHGIRGTCFWPPSPSPRQSARGSPLRQATREADVLGRRLEFSTARYVDADPSLLGTRLRGGETPMDTLSDPWDTVHFNESSCRAANAHWATTRRHGLPSRSSHDIPTKSPSIQAVTHDGPRL</sequence>
<dbReference type="EMBL" id="MU277187">
    <property type="protein sequence ID" value="KAI0068868.1"/>
    <property type="molecule type" value="Genomic_DNA"/>
</dbReference>
<evidence type="ECO:0000313" key="1">
    <source>
        <dbReference type="EMBL" id="KAI0068868.1"/>
    </source>
</evidence>
<name>A0ACB8TK85_9AGAM</name>
<keyword evidence="2" id="KW-1185">Reference proteome</keyword>
<gene>
    <name evidence="1" type="ORF">BV25DRAFT_1817786</name>
</gene>
<organism evidence="1 2">
    <name type="scientific">Artomyces pyxidatus</name>
    <dbReference type="NCBI Taxonomy" id="48021"/>
    <lineage>
        <taxon>Eukaryota</taxon>
        <taxon>Fungi</taxon>
        <taxon>Dikarya</taxon>
        <taxon>Basidiomycota</taxon>
        <taxon>Agaricomycotina</taxon>
        <taxon>Agaricomycetes</taxon>
        <taxon>Russulales</taxon>
        <taxon>Auriscalpiaceae</taxon>
        <taxon>Artomyces</taxon>
    </lineage>
</organism>
<comment type="caution">
    <text evidence="1">The sequence shown here is derived from an EMBL/GenBank/DDBJ whole genome shotgun (WGS) entry which is preliminary data.</text>
</comment>
<reference evidence="1" key="2">
    <citation type="journal article" date="2022" name="New Phytol.">
        <title>Evolutionary transition to the ectomycorrhizal habit in the genomes of a hyperdiverse lineage of mushroom-forming fungi.</title>
        <authorList>
            <person name="Looney B."/>
            <person name="Miyauchi S."/>
            <person name="Morin E."/>
            <person name="Drula E."/>
            <person name="Courty P.E."/>
            <person name="Kohler A."/>
            <person name="Kuo A."/>
            <person name="LaButti K."/>
            <person name="Pangilinan J."/>
            <person name="Lipzen A."/>
            <person name="Riley R."/>
            <person name="Andreopoulos W."/>
            <person name="He G."/>
            <person name="Johnson J."/>
            <person name="Nolan M."/>
            <person name="Tritt A."/>
            <person name="Barry K.W."/>
            <person name="Grigoriev I.V."/>
            <person name="Nagy L.G."/>
            <person name="Hibbett D."/>
            <person name="Henrissat B."/>
            <person name="Matheny P.B."/>
            <person name="Labbe J."/>
            <person name="Martin F.M."/>
        </authorList>
    </citation>
    <scope>NUCLEOTIDE SEQUENCE</scope>
    <source>
        <strain evidence="1">HHB10654</strain>
    </source>
</reference>